<dbReference type="Proteomes" id="UP000008221">
    <property type="component" value="Chromosome"/>
</dbReference>
<dbReference type="AlphaFoldDB" id="A0LTA9"/>
<gene>
    <name evidence="7" type="ordered locus">Acel_0896</name>
</gene>
<evidence type="ECO:0000256" key="5">
    <source>
        <dbReference type="ARBA" id="ARBA00023014"/>
    </source>
</evidence>
<keyword evidence="5" id="KW-0411">Iron-sulfur</keyword>
<keyword evidence="8" id="KW-1185">Reference proteome</keyword>
<protein>
    <submittedName>
        <fullName evidence="7">(2Fe-2S)-binding domain protein</fullName>
    </submittedName>
</protein>
<evidence type="ECO:0000259" key="6">
    <source>
        <dbReference type="PROSITE" id="PS51085"/>
    </source>
</evidence>
<evidence type="ECO:0000256" key="4">
    <source>
        <dbReference type="ARBA" id="ARBA00023004"/>
    </source>
</evidence>
<dbReference type="GO" id="GO:0046872">
    <property type="term" value="F:metal ion binding"/>
    <property type="evidence" value="ECO:0007669"/>
    <property type="project" value="UniProtKB-KW"/>
</dbReference>
<dbReference type="InterPro" id="IPR036884">
    <property type="entry name" value="2Fe-2S-bd_dom_sf"/>
</dbReference>
<evidence type="ECO:0000256" key="1">
    <source>
        <dbReference type="ARBA" id="ARBA00022714"/>
    </source>
</evidence>
<evidence type="ECO:0000313" key="7">
    <source>
        <dbReference type="EMBL" id="ABK52669.1"/>
    </source>
</evidence>
<evidence type="ECO:0000256" key="2">
    <source>
        <dbReference type="ARBA" id="ARBA00022723"/>
    </source>
</evidence>
<dbReference type="STRING" id="351607.Acel_0896"/>
<name>A0LTA9_ACIC1</name>
<organism evidence="7 8">
    <name type="scientific">Acidothermus cellulolyticus (strain ATCC 43068 / DSM 8971 / 11B)</name>
    <dbReference type="NCBI Taxonomy" id="351607"/>
    <lineage>
        <taxon>Bacteria</taxon>
        <taxon>Bacillati</taxon>
        <taxon>Actinomycetota</taxon>
        <taxon>Actinomycetes</taxon>
        <taxon>Acidothermales</taxon>
        <taxon>Acidothermaceae</taxon>
        <taxon>Acidothermus</taxon>
    </lineage>
</organism>
<dbReference type="InterPro" id="IPR006058">
    <property type="entry name" value="2Fe2S_fd_BS"/>
</dbReference>
<keyword evidence="1" id="KW-0001">2Fe-2S</keyword>
<dbReference type="RefSeq" id="WP_011719732.1">
    <property type="nucleotide sequence ID" value="NC_008578.1"/>
</dbReference>
<keyword evidence="2" id="KW-0479">Metal-binding</keyword>
<evidence type="ECO:0000313" key="8">
    <source>
        <dbReference type="Proteomes" id="UP000008221"/>
    </source>
</evidence>
<reference evidence="7 8" key="1">
    <citation type="journal article" date="2009" name="Genome Res.">
        <title>Complete genome of the cellulolytic thermophile Acidothermus cellulolyticus 11B provides insights into its ecophysiological and evolutionary adaptations.</title>
        <authorList>
            <person name="Barabote R.D."/>
            <person name="Xie G."/>
            <person name="Leu D.H."/>
            <person name="Normand P."/>
            <person name="Necsulea A."/>
            <person name="Daubin V."/>
            <person name="Medigue C."/>
            <person name="Adney W.S."/>
            <person name="Xu X.C."/>
            <person name="Lapidus A."/>
            <person name="Parales R.E."/>
            <person name="Detter C."/>
            <person name="Pujic P."/>
            <person name="Bruce D."/>
            <person name="Lavire C."/>
            <person name="Challacombe J.F."/>
            <person name="Brettin T.S."/>
            <person name="Berry A.M."/>
        </authorList>
    </citation>
    <scope>NUCLEOTIDE SEQUENCE [LARGE SCALE GENOMIC DNA]</scope>
    <source>
        <strain evidence="8">ATCC 43068 / DSM 8971 / 11B</strain>
    </source>
</reference>
<dbReference type="InterPro" id="IPR012675">
    <property type="entry name" value="Beta-grasp_dom_sf"/>
</dbReference>
<keyword evidence="3" id="KW-0560">Oxidoreductase</keyword>
<feature type="domain" description="2Fe-2S ferredoxin-type" evidence="6">
    <location>
        <begin position="3"/>
        <end position="79"/>
    </location>
</feature>
<dbReference type="InterPro" id="IPR001041">
    <property type="entry name" value="2Fe-2S_ferredoxin-type"/>
</dbReference>
<dbReference type="Gene3D" id="3.10.20.30">
    <property type="match status" value="1"/>
</dbReference>
<dbReference type="HOGENOM" id="CLU_052511_3_0_11"/>
<dbReference type="PANTHER" id="PTHR44379:SF6">
    <property type="entry name" value="BLR6046 PROTEIN"/>
    <property type="match status" value="1"/>
</dbReference>
<sequence length="168" mass="17480">MTEHVTFVVNGVERTVTGSPDVPLLYVLRNDLGLMAAKFGCGMGLCGTCTVLLDGRPVHSCDTPLWAAAGKTVATLEGILDEPVGAALERGFLDHQALQCGYCTAGMMVTAAALLREKPNADEDAVRAALSRNLCRCGAHQRIVAAIRSAAQQLANSASAGNPAEDGQ</sequence>
<dbReference type="Pfam" id="PF01799">
    <property type="entry name" value="Fer2_2"/>
    <property type="match status" value="1"/>
</dbReference>
<evidence type="ECO:0000256" key="3">
    <source>
        <dbReference type="ARBA" id="ARBA00023002"/>
    </source>
</evidence>
<dbReference type="InterPro" id="IPR002888">
    <property type="entry name" value="2Fe-2S-bd"/>
</dbReference>
<dbReference type="KEGG" id="ace:Acel_0896"/>
<dbReference type="CDD" id="cd00207">
    <property type="entry name" value="fer2"/>
    <property type="match status" value="1"/>
</dbReference>
<dbReference type="PANTHER" id="PTHR44379">
    <property type="entry name" value="OXIDOREDUCTASE WITH IRON-SULFUR SUBUNIT"/>
    <property type="match status" value="1"/>
</dbReference>
<dbReference type="InterPro" id="IPR051452">
    <property type="entry name" value="Diverse_Oxidoreductases"/>
</dbReference>
<dbReference type="Gene3D" id="1.10.150.120">
    <property type="entry name" value="[2Fe-2S]-binding domain"/>
    <property type="match status" value="1"/>
</dbReference>
<dbReference type="GO" id="GO:0051537">
    <property type="term" value="F:2 iron, 2 sulfur cluster binding"/>
    <property type="evidence" value="ECO:0007669"/>
    <property type="project" value="UniProtKB-KW"/>
</dbReference>
<dbReference type="SUPFAM" id="SSF47741">
    <property type="entry name" value="CO dehydrogenase ISP C-domain like"/>
    <property type="match status" value="1"/>
</dbReference>
<dbReference type="SUPFAM" id="SSF54292">
    <property type="entry name" value="2Fe-2S ferredoxin-like"/>
    <property type="match status" value="1"/>
</dbReference>
<dbReference type="InterPro" id="IPR036010">
    <property type="entry name" value="2Fe-2S_ferredoxin-like_sf"/>
</dbReference>
<dbReference type="eggNOG" id="COG2080">
    <property type="taxonomic scope" value="Bacteria"/>
</dbReference>
<dbReference type="Pfam" id="PF00111">
    <property type="entry name" value="Fer2"/>
    <property type="match status" value="1"/>
</dbReference>
<accession>A0LTA9</accession>
<dbReference type="PROSITE" id="PS51085">
    <property type="entry name" value="2FE2S_FER_2"/>
    <property type="match status" value="1"/>
</dbReference>
<dbReference type="EMBL" id="CP000481">
    <property type="protein sequence ID" value="ABK52669.1"/>
    <property type="molecule type" value="Genomic_DNA"/>
</dbReference>
<proteinExistence type="predicted"/>
<dbReference type="PROSITE" id="PS00197">
    <property type="entry name" value="2FE2S_FER_1"/>
    <property type="match status" value="1"/>
</dbReference>
<dbReference type="GO" id="GO:0016491">
    <property type="term" value="F:oxidoreductase activity"/>
    <property type="evidence" value="ECO:0007669"/>
    <property type="project" value="UniProtKB-KW"/>
</dbReference>
<dbReference type="InParanoid" id="A0LTA9"/>
<keyword evidence="4" id="KW-0408">Iron</keyword>